<dbReference type="InterPro" id="IPR036188">
    <property type="entry name" value="FAD/NAD-bd_sf"/>
</dbReference>
<reference evidence="8 9" key="1">
    <citation type="submission" date="2017-03" db="EMBL/GenBank/DDBJ databases">
        <title>Isolation of Levoglucosan Utilizing Bacteria.</title>
        <authorList>
            <person name="Arya A.S."/>
        </authorList>
    </citation>
    <scope>NUCLEOTIDE SEQUENCE [LARGE SCALE GENOMIC DNA]</scope>
    <source>
        <strain evidence="8 9">MEC069</strain>
    </source>
</reference>
<dbReference type="Gene3D" id="3.50.50.60">
    <property type="entry name" value="FAD/NAD(P)-binding domain"/>
    <property type="match status" value="2"/>
</dbReference>
<comment type="similarity">
    <text evidence="4">Belongs to the carotenoid/retinoid oxidoreductase family. CrtN subfamily.</text>
</comment>
<evidence type="ECO:0000256" key="1">
    <source>
        <dbReference type="ARBA" id="ARBA00004829"/>
    </source>
</evidence>
<comment type="pathway">
    <text evidence="1 5">Carotenoid biosynthesis.</text>
</comment>
<dbReference type="PRINTS" id="PR00419">
    <property type="entry name" value="ADXRDTASE"/>
</dbReference>
<dbReference type="OrthoDB" id="9814556at2"/>
<dbReference type="NCBIfam" id="TIGR02734">
    <property type="entry name" value="crtI_fam"/>
    <property type="match status" value="1"/>
</dbReference>
<dbReference type="AlphaFoldDB" id="A0A4Y8Q2U4"/>
<dbReference type="InterPro" id="IPR014105">
    <property type="entry name" value="Carotenoid/retinoid_OxRdtase"/>
</dbReference>
<dbReference type="Pfam" id="PF01593">
    <property type="entry name" value="Amino_oxidase"/>
    <property type="match status" value="1"/>
</dbReference>
<evidence type="ECO:0000256" key="6">
    <source>
        <dbReference type="SAM" id="SignalP"/>
    </source>
</evidence>
<dbReference type="PANTHER" id="PTHR43734:SF1">
    <property type="entry name" value="PHYTOENE DESATURASE"/>
    <property type="match status" value="1"/>
</dbReference>
<comment type="caution">
    <text evidence="8">The sequence shown here is derived from an EMBL/GenBank/DDBJ whole genome shotgun (WGS) entry which is preliminary data.</text>
</comment>
<feature type="signal peptide" evidence="6">
    <location>
        <begin position="1"/>
        <end position="23"/>
    </location>
</feature>
<feature type="chain" id="PRO_5039170253" evidence="6">
    <location>
        <begin position="24"/>
        <end position="506"/>
    </location>
</feature>
<evidence type="ECO:0000313" key="8">
    <source>
        <dbReference type="EMBL" id="TFE87806.1"/>
    </source>
</evidence>
<keyword evidence="3 5" id="KW-0560">Oxidoreductase</keyword>
<feature type="domain" description="Amine oxidase" evidence="7">
    <location>
        <begin position="14"/>
        <end position="485"/>
    </location>
</feature>
<protein>
    <submittedName>
        <fullName evidence="8">Phytoene desaturase</fullName>
    </submittedName>
</protein>
<keyword evidence="2 5" id="KW-0125">Carotenoid biosynthesis</keyword>
<dbReference type="GO" id="GO:0016117">
    <property type="term" value="P:carotenoid biosynthetic process"/>
    <property type="evidence" value="ECO:0007669"/>
    <property type="project" value="UniProtKB-KW"/>
</dbReference>
<evidence type="ECO:0000259" key="7">
    <source>
        <dbReference type="Pfam" id="PF01593"/>
    </source>
</evidence>
<dbReference type="SUPFAM" id="SSF51905">
    <property type="entry name" value="FAD/NAD(P)-binding domain"/>
    <property type="match status" value="1"/>
</dbReference>
<evidence type="ECO:0000313" key="9">
    <source>
        <dbReference type="Proteomes" id="UP000298246"/>
    </source>
</evidence>
<dbReference type="PANTHER" id="PTHR43734">
    <property type="entry name" value="PHYTOENE DESATURASE"/>
    <property type="match status" value="1"/>
</dbReference>
<name>A0A4Y8Q2U4_9BACL</name>
<organism evidence="8 9">
    <name type="scientific">Paenibacillus athensensis</name>
    <dbReference type="NCBI Taxonomy" id="1967502"/>
    <lineage>
        <taxon>Bacteria</taxon>
        <taxon>Bacillati</taxon>
        <taxon>Bacillota</taxon>
        <taxon>Bacilli</taxon>
        <taxon>Bacillales</taxon>
        <taxon>Paenibacillaceae</taxon>
        <taxon>Paenibacillus</taxon>
    </lineage>
</organism>
<evidence type="ECO:0000256" key="3">
    <source>
        <dbReference type="ARBA" id="ARBA00023002"/>
    </source>
</evidence>
<proteinExistence type="inferred from homology"/>
<sequence>MKKRKVLIVGAGPGGLAAAMLLAAQGLDVAVYEKQPQVGGRSSRLTLGEFHFDRGATFLMMPHKWQELFAMTGRRLEDHVRLVPLEPMYRLQFGDVQLNATTDRALMQRRIEALFPGEGAGYARFMRDEAEKFARIAPLLERPFNSWRDYVAGDMARALPKLHATGTVYSRLSAYFRDERLKTAFCFQSKYLGMSPWECPGTFTILSYLEHRYGLMHPVGGINRLCEAMADAVRADGGRIELGAAVRQVLVQDGRAVGLLLEDGRREEADDVIIGADFSQAASRLFAPGVLRKYGPAKLARKKFSCSTFMLYLGLDRMIDLPHHTVLFAADYRSNVDDITSRQKLSDEPSIYIHNPSPLDPTLAPAGQSALLLLVPVPNTQAPIDWEREAGPFRRRVLDRLKSYPELQKLEEAIVCERVVTPWDWRDGLDVYHGATFNLAHSLDQMLTLRPHNRFEELERCWLVGGGTHPGSGLPTILESAKITCAMLTASPSDRAGINAKGAIRR</sequence>
<dbReference type="GO" id="GO:0016491">
    <property type="term" value="F:oxidoreductase activity"/>
    <property type="evidence" value="ECO:0007669"/>
    <property type="project" value="UniProtKB-KW"/>
</dbReference>
<keyword evidence="6" id="KW-0732">Signal</keyword>
<keyword evidence="9" id="KW-1185">Reference proteome</keyword>
<evidence type="ECO:0000256" key="5">
    <source>
        <dbReference type="RuleBase" id="RU362075"/>
    </source>
</evidence>
<dbReference type="EMBL" id="MYFO01000012">
    <property type="protein sequence ID" value="TFE87806.1"/>
    <property type="molecule type" value="Genomic_DNA"/>
</dbReference>
<accession>A0A4Y8Q2U4</accession>
<dbReference type="Proteomes" id="UP000298246">
    <property type="component" value="Unassembled WGS sequence"/>
</dbReference>
<evidence type="ECO:0000256" key="2">
    <source>
        <dbReference type="ARBA" id="ARBA00022746"/>
    </source>
</evidence>
<evidence type="ECO:0000256" key="4">
    <source>
        <dbReference type="ARBA" id="ARBA00038322"/>
    </source>
</evidence>
<dbReference type="RefSeq" id="WP_134752850.1">
    <property type="nucleotide sequence ID" value="NZ_MYFO02000012.1"/>
</dbReference>
<gene>
    <name evidence="8" type="ORF">B5M42_11410</name>
</gene>
<dbReference type="InterPro" id="IPR002937">
    <property type="entry name" value="Amino_oxidase"/>
</dbReference>